<protein>
    <submittedName>
        <fullName evidence="1">Uncharacterized protein</fullName>
    </submittedName>
</protein>
<dbReference type="Proteomes" id="UP000298663">
    <property type="component" value="Chromosome X"/>
</dbReference>
<dbReference type="EMBL" id="AZBU02000001">
    <property type="protein sequence ID" value="TMS38839.1"/>
    <property type="molecule type" value="Genomic_DNA"/>
</dbReference>
<dbReference type="EMBL" id="CM016762">
    <property type="protein sequence ID" value="TMS38839.1"/>
    <property type="molecule type" value="Genomic_DNA"/>
</dbReference>
<dbReference type="AlphaFoldDB" id="A0A4U8V0Q2"/>
<reference evidence="1 2" key="2">
    <citation type="journal article" date="2019" name="G3 (Bethesda)">
        <title>Hybrid Assembly of the Genome of the Entomopathogenic Nematode Steinernema carpocapsae Identifies the X-Chromosome.</title>
        <authorList>
            <person name="Serra L."/>
            <person name="Macchietto M."/>
            <person name="Macias-Munoz A."/>
            <person name="McGill C.J."/>
            <person name="Rodriguez I.M."/>
            <person name="Rodriguez B."/>
            <person name="Murad R."/>
            <person name="Mortazavi A."/>
        </authorList>
    </citation>
    <scope>NUCLEOTIDE SEQUENCE [LARGE SCALE GENOMIC DNA]</scope>
    <source>
        <strain evidence="1 2">ALL</strain>
    </source>
</reference>
<evidence type="ECO:0000313" key="1">
    <source>
        <dbReference type="EMBL" id="TMS38839.1"/>
    </source>
</evidence>
<sequence>MDSIVYNFRAAVAARSSGPQHPDTIENFRIKGFDLWTYAFKESWTRQLHLQLELCLVNGIWFHIFYDLKETANSTYLANILKMTESFQNVVVDIIHVLQPSTNPPNNMGAVDDIQTFMVSVTHITPVPCDNLVENFPHLRIDDTQGLPDGDISPMQEMVDALQMFTFLHISMIYYNSLFDLILEKHLTNHCKRSITYVFVLTEFPFSTIRILMDFFRAAKRDQTQPNDVQFANTNLEDWEAFEEYLDNHLVAAPGAPVRASATFLLSRRQWVVDFF</sequence>
<name>A0A4U8V0Q2_STECR</name>
<evidence type="ECO:0000313" key="2">
    <source>
        <dbReference type="Proteomes" id="UP000298663"/>
    </source>
</evidence>
<organism evidence="1 2">
    <name type="scientific">Steinernema carpocapsae</name>
    <name type="common">Entomopathogenic nematode</name>
    <dbReference type="NCBI Taxonomy" id="34508"/>
    <lineage>
        <taxon>Eukaryota</taxon>
        <taxon>Metazoa</taxon>
        <taxon>Ecdysozoa</taxon>
        <taxon>Nematoda</taxon>
        <taxon>Chromadorea</taxon>
        <taxon>Rhabditida</taxon>
        <taxon>Tylenchina</taxon>
        <taxon>Panagrolaimomorpha</taxon>
        <taxon>Strongyloidoidea</taxon>
        <taxon>Steinernematidae</taxon>
        <taxon>Steinernema</taxon>
    </lineage>
</organism>
<keyword evidence="2" id="KW-1185">Reference proteome</keyword>
<accession>A0A4U8V0Q2</accession>
<comment type="caution">
    <text evidence="1">The sequence shown here is derived from an EMBL/GenBank/DDBJ whole genome shotgun (WGS) entry which is preliminary data.</text>
</comment>
<reference evidence="1 2" key="1">
    <citation type="journal article" date="2015" name="Genome Biol.">
        <title>Comparative genomics of Steinernema reveals deeply conserved gene regulatory networks.</title>
        <authorList>
            <person name="Dillman A.R."/>
            <person name="Macchietto M."/>
            <person name="Porter C.F."/>
            <person name="Rogers A."/>
            <person name="Williams B."/>
            <person name="Antoshechkin I."/>
            <person name="Lee M.M."/>
            <person name="Goodwin Z."/>
            <person name="Lu X."/>
            <person name="Lewis E.E."/>
            <person name="Goodrich-Blair H."/>
            <person name="Stock S.P."/>
            <person name="Adams B.J."/>
            <person name="Sternberg P.W."/>
            <person name="Mortazavi A."/>
        </authorList>
    </citation>
    <scope>NUCLEOTIDE SEQUENCE [LARGE SCALE GENOMIC DNA]</scope>
    <source>
        <strain evidence="1 2">ALL</strain>
    </source>
</reference>
<gene>
    <name evidence="1" type="ORF">L596_005475</name>
</gene>
<proteinExistence type="predicted"/>